<accession>A0A401TGU1</accession>
<proteinExistence type="predicted"/>
<keyword evidence="2" id="KW-1185">Reference proteome</keyword>
<protein>
    <submittedName>
        <fullName evidence="1">Uncharacterized protein</fullName>
    </submittedName>
</protein>
<evidence type="ECO:0000313" key="2">
    <source>
        <dbReference type="Proteomes" id="UP000287033"/>
    </source>
</evidence>
<organism evidence="1 2">
    <name type="scientific">Chiloscyllium punctatum</name>
    <name type="common">Brownbanded bambooshark</name>
    <name type="synonym">Hemiscyllium punctatum</name>
    <dbReference type="NCBI Taxonomy" id="137246"/>
    <lineage>
        <taxon>Eukaryota</taxon>
        <taxon>Metazoa</taxon>
        <taxon>Chordata</taxon>
        <taxon>Craniata</taxon>
        <taxon>Vertebrata</taxon>
        <taxon>Chondrichthyes</taxon>
        <taxon>Elasmobranchii</taxon>
        <taxon>Galeomorphii</taxon>
        <taxon>Galeoidea</taxon>
        <taxon>Orectolobiformes</taxon>
        <taxon>Hemiscylliidae</taxon>
        <taxon>Chiloscyllium</taxon>
    </lineage>
</organism>
<reference evidence="1 2" key="1">
    <citation type="journal article" date="2018" name="Nat. Ecol. Evol.">
        <title>Shark genomes provide insights into elasmobranch evolution and the origin of vertebrates.</title>
        <authorList>
            <person name="Hara Y"/>
            <person name="Yamaguchi K"/>
            <person name="Onimaru K"/>
            <person name="Kadota M"/>
            <person name="Koyanagi M"/>
            <person name="Keeley SD"/>
            <person name="Tatsumi K"/>
            <person name="Tanaka K"/>
            <person name="Motone F"/>
            <person name="Kageyama Y"/>
            <person name="Nozu R"/>
            <person name="Adachi N"/>
            <person name="Nishimura O"/>
            <person name="Nakagawa R"/>
            <person name="Tanegashima C"/>
            <person name="Kiyatake I"/>
            <person name="Matsumoto R"/>
            <person name="Murakumo K"/>
            <person name="Nishida K"/>
            <person name="Terakita A"/>
            <person name="Kuratani S"/>
            <person name="Sato K"/>
            <person name="Hyodo S Kuraku.S."/>
        </authorList>
    </citation>
    <scope>NUCLEOTIDE SEQUENCE [LARGE SCALE GENOMIC DNA]</scope>
</reference>
<comment type="caution">
    <text evidence="1">The sequence shown here is derived from an EMBL/GenBank/DDBJ whole genome shotgun (WGS) entry which is preliminary data.</text>
</comment>
<dbReference type="AlphaFoldDB" id="A0A401TGU1"/>
<dbReference type="EMBL" id="BEZZ01067336">
    <property type="protein sequence ID" value="GCC41884.1"/>
    <property type="molecule type" value="Genomic_DNA"/>
</dbReference>
<name>A0A401TGU1_CHIPU</name>
<sequence>MSAAVRCRALHDRVRCLQGLVPWQVTGSKRRWASSAEILYLNNGQNPSTKGLLELAPEAYCRERVGWLVGRKG</sequence>
<gene>
    <name evidence="1" type="ORF">chiPu_0025868</name>
</gene>
<evidence type="ECO:0000313" key="1">
    <source>
        <dbReference type="EMBL" id="GCC41884.1"/>
    </source>
</evidence>
<dbReference type="Proteomes" id="UP000287033">
    <property type="component" value="Unassembled WGS sequence"/>
</dbReference>